<name>A0A222EAJ0_9RHOB</name>
<dbReference type="PANTHER" id="PTHR33376">
    <property type="match status" value="1"/>
</dbReference>
<keyword evidence="6" id="KW-1185">Reference proteome</keyword>
<protein>
    <submittedName>
        <fullName evidence="5">Lactate-binding periplasmic protein</fullName>
    </submittedName>
</protein>
<feature type="chain" id="PRO_5012691208" evidence="4">
    <location>
        <begin position="22"/>
        <end position="342"/>
    </location>
</feature>
<dbReference type="GO" id="GO:0055085">
    <property type="term" value="P:transmembrane transport"/>
    <property type="evidence" value="ECO:0007669"/>
    <property type="project" value="InterPro"/>
</dbReference>
<proteinExistence type="predicted"/>
<dbReference type="InterPro" id="IPR018389">
    <property type="entry name" value="DctP_fam"/>
</dbReference>
<dbReference type="OrthoDB" id="9769667at2"/>
<dbReference type="GO" id="GO:0042597">
    <property type="term" value="C:periplasmic space"/>
    <property type="evidence" value="ECO:0007669"/>
    <property type="project" value="UniProtKB-SubCell"/>
</dbReference>
<dbReference type="Proteomes" id="UP000203589">
    <property type="component" value="Plasmid pSMS3-1"/>
</dbReference>
<reference evidence="5 6" key="1">
    <citation type="submission" date="2017-07" db="EMBL/GenBank/DDBJ databases">
        <title>Genome Sequence of Antarctobacter heliothermus Strain SMS3 Isolated from a culture of the Diatom Skeletonema marinoi.</title>
        <authorList>
            <person name="Topel M."/>
            <person name="Pinder M.I.M."/>
            <person name="Johansson O.N."/>
            <person name="Kourtchenko O."/>
            <person name="Godhe A."/>
            <person name="Clarke A.K."/>
        </authorList>
    </citation>
    <scope>NUCLEOTIDE SEQUENCE [LARGE SCALE GENOMIC DNA]</scope>
    <source>
        <strain evidence="5 6">SMS3</strain>
        <plasmid evidence="6">Plasmid psms3-1</plasmid>
    </source>
</reference>
<keyword evidence="3" id="KW-0574">Periplasm</keyword>
<dbReference type="Gene3D" id="3.40.190.170">
    <property type="entry name" value="Bacterial extracellular solute-binding protein, family 7"/>
    <property type="match status" value="1"/>
</dbReference>
<evidence type="ECO:0000313" key="5">
    <source>
        <dbReference type="EMBL" id="ASP23239.1"/>
    </source>
</evidence>
<evidence type="ECO:0000256" key="1">
    <source>
        <dbReference type="ARBA" id="ARBA00004418"/>
    </source>
</evidence>
<comment type="subcellular location">
    <subcellularLocation>
        <location evidence="1">Periplasm</location>
    </subcellularLocation>
</comment>
<gene>
    <name evidence="5" type="ORF">ANTHELSMS3_04847</name>
</gene>
<dbReference type="PANTHER" id="PTHR33376:SF5">
    <property type="entry name" value="EXTRACYTOPLASMIC SOLUTE RECEPTOR PROTEIN"/>
    <property type="match status" value="1"/>
</dbReference>
<evidence type="ECO:0000256" key="2">
    <source>
        <dbReference type="ARBA" id="ARBA00022729"/>
    </source>
</evidence>
<accession>A0A222EAJ0</accession>
<keyword evidence="2 4" id="KW-0732">Signal</keyword>
<dbReference type="Gene3D" id="3.40.190.10">
    <property type="entry name" value="Periplasmic binding protein-like II"/>
    <property type="match status" value="1"/>
</dbReference>
<evidence type="ECO:0000256" key="3">
    <source>
        <dbReference type="ARBA" id="ARBA00022764"/>
    </source>
</evidence>
<dbReference type="Pfam" id="PF03480">
    <property type="entry name" value="DctP"/>
    <property type="match status" value="1"/>
</dbReference>
<evidence type="ECO:0000256" key="4">
    <source>
        <dbReference type="SAM" id="SignalP"/>
    </source>
</evidence>
<dbReference type="NCBIfam" id="NF037995">
    <property type="entry name" value="TRAP_S1"/>
    <property type="match status" value="1"/>
</dbReference>
<evidence type="ECO:0000313" key="6">
    <source>
        <dbReference type="Proteomes" id="UP000203589"/>
    </source>
</evidence>
<sequence>MTVTKRSVLAGLTATILTVGAAQQGLAQETITWRVQTGWLPGNDLYDSVLEMAERVETQTSGRLKIEVLPAGAVVALSQTLDSVRIGIVDGHISYPSVYAGIDPGFAPLGDIPGAYDDRFQTVEFMYFAGGLDLVREAYAEQGLFTIGVGTGSWEAVPSRVPLESWSDFEGVKLRTPPGMGSLIWERFGAVPIVMPQTEVFSALEKGVIDAADDGSLSYNASVGDYDIVNYTLANSPHSNGIWDFSVNADRWAELPADIQSVLETNMRDVMVRNVMNAMRGDREVMKKVDEMGLTVFDLSPEDRAAYREVAIEVWDEWAEKSPLAKKVIEAHKAFLTDQGLL</sequence>
<geneLocation type="plasmid" evidence="6">
    <name>psms3-1</name>
</geneLocation>
<dbReference type="EMBL" id="CP022541">
    <property type="protein sequence ID" value="ASP23239.1"/>
    <property type="molecule type" value="Genomic_DNA"/>
</dbReference>
<keyword evidence="5" id="KW-0614">Plasmid</keyword>
<feature type="signal peptide" evidence="4">
    <location>
        <begin position="1"/>
        <end position="21"/>
    </location>
</feature>
<dbReference type="KEGG" id="aht:ANTHELSMS3_04847"/>
<dbReference type="RefSeq" id="WP_094037362.1">
    <property type="nucleotide sequence ID" value="NZ_CP022541.1"/>
</dbReference>
<dbReference type="InterPro" id="IPR038404">
    <property type="entry name" value="TRAP_DctP_sf"/>
</dbReference>
<dbReference type="AlphaFoldDB" id="A0A222EAJ0"/>
<organism evidence="5 6">
    <name type="scientific">Antarctobacter heliothermus</name>
    <dbReference type="NCBI Taxonomy" id="74033"/>
    <lineage>
        <taxon>Bacteria</taxon>
        <taxon>Pseudomonadati</taxon>
        <taxon>Pseudomonadota</taxon>
        <taxon>Alphaproteobacteria</taxon>
        <taxon>Rhodobacterales</taxon>
        <taxon>Roseobacteraceae</taxon>
        <taxon>Antarctobacter</taxon>
    </lineage>
</organism>